<dbReference type="Pfam" id="PF03772">
    <property type="entry name" value="Competence"/>
    <property type="match status" value="1"/>
</dbReference>
<dbReference type="STRING" id="1428644.BIV57_21810"/>
<evidence type="ECO:0000256" key="1">
    <source>
        <dbReference type="ARBA" id="ARBA00004651"/>
    </source>
</evidence>
<feature type="transmembrane region" description="Helical" evidence="7">
    <location>
        <begin position="322"/>
        <end position="339"/>
    </location>
</feature>
<feature type="transmembrane region" description="Helical" evidence="7">
    <location>
        <begin position="270"/>
        <end position="290"/>
    </location>
</feature>
<keyword evidence="11" id="KW-1185">Reference proteome</keyword>
<protein>
    <recommendedName>
        <fullName evidence="12">Competence protein ComEC</fullName>
    </recommendedName>
</protein>
<feature type="transmembrane region" description="Helical" evidence="7">
    <location>
        <begin position="369"/>
        <end position="387"/>
    </location>
</feature>
<dbReference type="Gene3D" id="3.60.15.10">
    <property type="entry name" value="Ribonuclease Z/Hydroxyacylglutathione hydrolase-like"/>
    <property type="match status" value="1"/>
</dbReference>
<dbReference type="InterPro" id="IPR001279">
    <property type="entry name" value="Metallo-B-lactamas"/>
</dbReference>
<proteinExistence type="predicted"/>
<dbReference type="AlphaFoldDB" id="A0A1J7B9X4"/>
<dbReference type="GO" id="GO:0005886">
    <property type="term" value="C:plasma membrane"/>
    <property type="evidence" value="ECO:0007669"/>
    <property type="project" value="UniProtKB-SubCell"/>
</dbReference>
<evidence type="ECO:0000256" key="4">
    <source>
        <dbReference type="ARBA" id="ARBA00022989"/>
    </source>
</evidence>
<keyword evidence="4 7" id="KW-1133">Transmembrane helix</keyword>
<dbReference type="SUPFAM" id="SSF56281">
    <property type="entry name" value="Metallo-hydrolase/oxidoreductase"/>
    <property type="match status" value="1"/>
</dbReference>
<feature type="transmembrane region" description="Helical" evidence="7">
    <location>
        <begin position="525"/>
        <end position="544"/>
    </location>
</feature>
<feature type="transmembrane region" description="Helical" evidence="7">
    <location>
        <begin position="297"/>
        <end position="316"/>
    </location>
</feature>
<keyword evidence="3 7" id="KW-0812">Transmembrane</keyword>
<keyword evidence="5 7" id="KW-0472">Membrane</keyword>
<dbReference type="EMBL" id="MLCF01000157">
    <property type="protein sequence ID" value="OIV35397.1"/>
    <property type="molecule type" value="Genomic_DNA"/>
</dbReference>
<feature type="transmembrane region" description="Helical" evidence="7">
    <location>
        <begin position="399"/>
        <end position="422"/>
    </location>
</feature>
<feature type="non-terminal residue" evidence="10">
    <location>
        <position position="653"/>
    </location>
</feature>
<evidence type="ECO:0008006" key="12">
    <source>
        <dbReference type="Google" id="ProtNLM"/>
    </source>
</evidence>
<feature type="region of interest" description="Disordered" evidence="6">
    <location>
        <begin position="1"/>
        <end position="38"/>
    </location>
</feature>
<dbReference type="PANTHER" id="PTHR30619">
    <property type="entry name" value="DNA INTERNALIZATION/COMPETENCE PROTEIN COMEC/REC2"/>
    <property type="match status" value="1"/>
</dbReference>
<sequence>MTGGEQPGAEPKPAPGAEPEPGAGPGAAPGTGERKEPQDWRLAPPALAAWLGAALGPRLPLAWPALLGGAAVLLYLWRRRPTAAAALLCALTAAAVAQAAAAQPHRGPLPALAAAHATVRLDATVTGDPVRRSPRVHGAAVGRAFVLVPATAELLRPGTRISTSVGLVYRDPAAARLLPGTRLTVTGRAATPYGPVHGRAVAAVVRVAGPPRQLAGPPAAQRLAGALREGLRRAADPLPGDARALLPGLVIGDTSRVPDDLEAAFRATDLTHLLAVSGANLSILLAVLLGAAARGGLPLRLTAVLGGAVVLGFTVLCRPDPSVLRAAAFGALALLALATGRRRAGPALLCGATLLLLLFAPRLAVSFGFLLSVLATAALLTVGPRWAEALRRRRVPAPLAEALAAAGAAQAATMPVIAMLAAQVSLVAVPCNLLAEPAVAPATVLGFAALAAAPLSPAGASGLAWLAGWPTRWIAAVARHGAALPGAAVPWPGGWTGAAAAAAALGAGGWLLLRVGPRMPRGGRIAVALLLAAVLLVVVIRPPFLVRIVTGWPPPGWRVVACDVGQGDAIVLATGTPGSAVVVDAGPDPAPVDRCLRRLGVRRIPLLVLTHFHADHVGGVPGVLRGRRVGEIEVSPVDEPAGGGARVARWAAA</sequence>
<comment type="subcellular location">
    <subcellularLocation>
        <location evidence="1">Cell membrane</location>
        <topology evidence="1">Multi-pass membrane protein</topology>
    </subcellularLocation>
</comment>
<feature type="transmembrane region" description="Helical" evidence="7">
    <location>
        <begin position="495"/>
        <end position="513"/>
    </location>
</feature>
<feature type="domain" description="ComEC/Rec2-related protein" evidence="9">
    <location>
        <begin position="249"/>
        <end position="508"/>
    </location>
</feature>
<dbReference type="NCBIfam" id="TIGR00360">
    <property type="entry name" value="ComEC_N-term"/>
    <property type="match status" value="1"/>
</dbReference>
<keyword evidence="2" id="KW-1003">Cell membrane</keyword>
<gene>
    <name evidence="10" type="ORF">BIV57_21810</name>
</gene>
<dbReference type="InterPro" id="IPR036866">
    <property type="entry name" value="RibonucZ/Hydroxyglut_hydro"/>
</dbReference>
<evidence type="ECO:0000256" key="5">
    <source>
        <dbReference type="ARBA" id="ARBA00023136"/>
    </source>
</evidence>
<dbReference type="RefSeq" id="WP_071658649.1">
    <property type="nucleotide sequence ID" value="NZ_MLCF01000157.1"/>
</dbReference>
<dbReference type="Pfam" id="PF00753">
    <property type="entry name" value="Lactamase_B"/>
    <property type="match status" value="1"/>
</dbReference>
<feature type="domain" description="Metallo-beta-lactamase" evidence="8">
    <location>
        <begin position="563"/>
        <end position="643"/>
    </location>
</feature>
<evidence type="ECO:0000313" key="10">
    <source>
        <dbReference type="EMBL" id="OIV35397.1"/>
    </source>
</evidence>
<dbReference type="Proteomes" id="UP000243342">
    <property type="component" value="Unassembled WGS sequence"/>
</dbReference>
<reference evidence="10 11" key="1">
    <citation type="submission" date="2016-10" db="EMBL/GenBank/DDBJ databases">
        <title>Genome sequence of Streptomyces gilvigriseus MUSC 26.</title>
        <authorList>
            <person name="Lee L.-H."/>
            <person name="Ser H.-L."/>
        </authorList>
    </citation>
    <scope>NUCLEOTIDE SEQUENCE [LARGE SCALE GENOMIC DNA]</scope>
    <source>
        <strain evidence="10 11">MUSC 26</strain>
    </source>
</reference>
<comment type="caution">
    <text evidence="10">The sequence shown here is derived from an EMBL/GenBank/DDBJ whole genome shotgun (WGS) entry which is preliminary data.</text>
</comment>
<evidence type="ECO:0000259" key="9">
    <source>
        <dbReference type="Pfam" id="PF03772"/>
    </source>
</evidence>
<evidence type="ECO:0000256" key="2">
    <source>
        <dbReference type="ARBA" id="ARBA00022475"/>
    </source>
</evidence>
<dbReference type="InterPro" id="IPR004477">
    <property type="entry name" value="ComEC_N"/>
</dbReference>
<dbReference type="InterPro" id="IPR052159">
    <property type="entry name" value="Competence_DNA_uptake"/>
</dbReference>
<feature type="transmembrane region" description="Helical" evidence="7">
    <location>
        <begin position="61"/>
        <end position="77"/>
    </location>
</feature>
<evidence type="ECO:0000256" key="3">
    <source>
        <dbReference type="ARBA" id="ARBA00022692"/>
    </source>
</evidence>
<evidence type="ECO:0000256" key="7">
    <source>
        <dbReference type="SAM" id="Phobius"/>
    </source>
</evidence>
<organism evidence="10 11">
    <name type="scientific">Mangrovactinospora gilvigrisea</name>
    <dbReference type="NCBI Taxonomy" id="1428644"/>
    <lineage>
        <taxon>Bacteria</taxon>
        <taxon>Bacillati</taxon>
        <taxon>Actinomycetota</taxon>
        <taxon>Actinomycetes</taxon>
        <taxon>Kitasatosporales</taxon>
        <taxon>Streptomycetaceae</taxon>
        <taxon>Mangrovactinospora</taxon>
    </lineage>
</organism>
<dbReference type="OrthoDB" id="7177610at2"/>
<evidence type="ECO:0000313" key="11">
    <source>
        <dbReference type="Proteomes" id="UP000243342"/>
    </source>
</evidence>
<name>A0A1J7B9X4_9ACTN</name>
<dbReference type="PANTHER" id="PTHR30619:SF1">
    <property type="entry name" value="RECOMBINATION PROTEIN 2"/>
    <property type="match status" value="1"/>
</dbReference>
<accession>A0A1J7B9X4</accession>
<evidence type="ECO:0000256" key="6">
    <source>
        <dbReference type="SAM" id="MobiDB-lite"/>
    </source>
</evidence>
<evidence type="ECO:0000259" key="8">
    <source>
        <dbReference type="Pfam" id="PF00753"/>
    </source>
</evidence>